<dbReference type="HOGENOM" id="CLU_2450051_0_0_9"/>
<evidence type="ECO:0000313" key="2">
    <source>
        <dbReference type="Proteomes" id="UP000013782"/>
    </source>
</evidence>
<dbReference type="EMBL" id="AJAQ01000008">
    <property type="protein sequence ID" value="EOH96364.1"/>
    <property type="molecule type" value="Genomic_DNA"/>
</dbReference>
<name>R2T7Z6_9ENTE</name>
<keyword evidence="2" id="KW-1185">Reference proteome</keyword>
<evidence type="ECO:0000313" key="1">
    <source>
        <dbReference type="EMBL" id="EOH96364.1"/>
    </source>
</evidence>
<comment type="caution">
    <text evidence="1">The sequence shown here is derived from an EMBL/GenBank/DDBJ whole genome shotgun (WGS) entry which is preliminary data.</text>
</comment>
<dbReference type="AlphaFoldDB" id="R2T7Z6"/>
<protein>
    <submittedName>
        <fullName evidence="1">Uncharacterized protein</fullName>
    </submittedName>
</protein>
<dbReference type="RefSeq" id="WP_010756069.1">
    <property type="nucleotide sequence ID" value="NZ_ASWD01000007.1"/>
</dbReference>
<dbReference type="Proteomes" id="UP000013782">
    <property type="component" value="Unassembled WGS sequence"/>
</dbReference>
<sequence>MKIKGYKLYYEGIVPGTPDVTYPIYVAEKPDIDELVKYTEDMYDSDLYETTEDIDAAYVFAEEEMEEYSKYAPLDQYQYKEIFESEEAE</sequence>
<proteinExistence type="predicted"/>
<reference evidence="1 2" key="1">
    <citation type="submission" date="2013-02" db="EMBL/GenBank/DDBJ databases">
        <title>The Genome Sequence of Enterococcus pallens BAA-351.</title>
        <authorList>
            <consortium name="The Broad Institute Genome Sequencing Platform"/>
            <consortium name="The Broad Institute Genome Sequencing Center for Infectious Disease"/>
            <person name="Earl A.M."/>
            <person name="Gilmore M.S."/>
            <person name="Lebreton F."/>
            <person name="Walker B."/>
            <person name="Young S.K."/>
            <person name="Zeng Q."/>
            <person name="Gargeya S."/>
            <person name="Fitzgerald M."/>
            <person name="Haas B."/>
            <person name="Abouelleil A."/>
            <person name="Alvarado L."/>
            <person name="Arachchi H.M."/>
            <person name="Berlin A.M."/>
            <person name="Chapman S.B."/>
            <person name="Dewar J."/>
            <person name="Goldberg J."/>
            <person name="Griggs A."/>
            <person name="Gujja S."/>
            <person name="Hansen M."/>
            <person name="Howarth C."/>
            <person name="Imamovic A."/>
            <person name="Larimer J."/>
            <person name="McCowan C."/>
            <person name="Murphy C."/>
            <person name="Neiman D."/>
            <person name="Pearson M."/>
            <person name="Priest M."/>
            <person name="Roberts A."/>
            <person name="Saif S."/>
            <person name="Shea T."/>
            <person name="Sisk P."/>
            <person name="Sykes S."/>
            <person name="Wortman J."/>
            <person name="Nusbaum C."/>
            <person name="Birren B."/>
        </authorList>
    </citation>
    <scope>NUCLEOTIDE SEQUENCE [LARGE SCALE GENOMIC DNA]</scope>
    <source>
        <strain evidence="1 2">ATCC BAA-351</strain>
    </source>
</reference>
<gene>
    <name evidence="1" type="ORF">UAU_01014</name>
</gene>
<organism evidence="1 2">
    <name type="scientific">Enterococcus pallens ATCC BAA-351</name>
    <dbReference type="NCBI Taxonomy" id="1158607"/>
    <lineage>
        <taxon>Bacteria</taxon>
        <taxon>Bacillati</taxon>
        <taxon>Bacillota</taxon>
        <taxon>Bacilli</taxon>
        <taxon>Lactobacillales</taxon>
        <taxon>Enterococcaceae</taxon>
        <taxon>Enterococcus</taxon>
    </lineage>
</organism>
<dbReference type="STRING" id="160454.RV10_GL000900"/>
<accession>R2T7Z6</accession>
<dbReference type="PATRIC" id="fig|1158607.3.peg.1020"/>